<dbReference type="SMART" id="SM00671">
    <property type="entry name" value="SEL1"/>
    <property type="match status" value="4"/>
</dbReference>
<organism evidence="1">
    <name type="scientific">hydrothermal vent metagenome</name>
    <dbReference type="NCBI Taxonomy" id="652676"/>
    <lineage>
        <taxon>unclassified sequences</taxon>
        <taxon>metagenomes</taxon>
        <taxon>ecological metagenomes</taxon>
    </lineage>
</organism>
<dbReference type="InterPro" id="IPR011990">
    <property type="entry name" value="TPR-like_helical_dom_sf"/>
</dbReference>
<evidence type="ECO:0000313" key="1">
    <source>
        <dbReference type="EMBL" id="VAW93222.1"/>
    </source>
</evidence>
<name>A0A3B1A0G0_9ZZZZ</name>
<reference evidence="1" key="1">
    <citation type="submission" date="2018-06" db="EMBL/GenBank/DDBJ databases">
        <authorList>
            <person name="Zhirakovskaya E."/>
        </authorList>
    </citation>
    <scope>NUCLEOTIDE SEQUENCE</scope>
</reference>
<dbReference type="PANTHER" id="PTHR11102">
    <property type="entry name" value="SEL-1-LIKE PROTEIN"/>
    <property type="match status" value="1"/>
</dbReference>
<dbReference type="EMBL" id="UOFU01000021">
    <property type="protein sequence ID" value="VAW93222.1"/>
    <property type="molecule type" value="Genomic_DNA"/>
</dbReference>
<evidence type="ECO:0008006" key="2">
    <source>
        <dbReference type="Google" id="ProtNLM"/>
    </source>
</evidence>
<proteinExistence type="predicted"/>
<dbReference type="SUPFAM" id="SSF81901">
    <property type="entry name" value="HCP-like"/>
    <property type="match status" value="1"/>
</dbReference>
<gene>
    <name evidence="1" type="ORF">MNBD_GAMMA20-1718</name>
</gene>
<dbReference type="AlphaFoldDB" id="A0A3B1A0G0"/>
<protein>
    <recommendedName>
        <fullName evidence="2">Sel1 repeat family protein</fullName>
    </recommendedName>
</protein>
<dbReference type="Gene3D" id="1.25.40.10">
    <property type="entry name" value="Tetratricopeptide repeat domain"/>
    <property type="match status" value="1"/>
</dbReference>
<sequence>MIVEGHACFRRAVFFLALLMLVYFAPGLVVAGELDEGMLAAEQGDYEKALRIFSPLAEAGNAEAQHNLAILYRSGHGVAKDLDKSRYWFLHAAEQGIAAAQYNLGYMYDMGEGVKQSDRYAFLWYRKAAEQGHSLAQTNLGVMYANGSGVAQDLDLAYVWFNLAAAQGYAAAFQNRQVLAEELTDEKRESLRALSREYFQQYVMPFQNQGMMRRPRR</sequence>
<dbReference type="InterPro" id="IPR050767">
    <property type="entry name" value="Sel1_AlgK"/>
</dbReference>
<accession>A0A3B1A0G0</accession>
<dbReference type="PANTHER" id="PTHR11102:SF160">
    <property type="entry name" value="ERAD-ASSOCIATED E3 UBIQUITIN-PROTEIN LIGASE COMPONENT HRD3"/>
    <property type="match status" value="1"/>
</dbReference>
<dbReference type="Pfam" id="PF08238">
    <property type="entry name" value="Sel1"/>
    <property type="match status" value="4"/>
</dbReference>
<dbReference type="InterPro" id="IPR006597">
    <property type="entry name" value="Sel1-like"/>
</dbReference>